<dbReference type="RefSeq" id="WP_016313850.1">
    <property type="nucleotide sequence ID" value="NZ_KE159654.1"/>
</dbReference>
<gene>
    <name evidence="2" type="ORF">C812_03442</name>
</gene>
<name>R9LFZ0_9BACL</name>
<reference evidence="2 3" key="1">
    <citation type="submission" date="2013-04" db="EMBL/GenBank/DDBJ databases">
        <title>The Genome Sequence of Paenibacillus barengoltzii G22.</title>
        <authorList>
            <consortium name="The Broad Institute Genomics Platform"/>
            <consortium name="The Broad Institute Genome Sequencing Center for Infectious Disease"/>
            <person name="Earl A."/>
            <person name="Xavier R."/>
            <person name="Elson C."/>
            <person name="Duck W."/>
            <person name="Walker B."/>
            <person name="Young S."/>
            <person name="Zeng Q."/>
            <person name="Gargeya S."/>
            <person name="Fitzgerald M."/>
            <person name="Haas B."/>
            <person name="Abouelleil A."/>
            <person name="Allen A.W."/>
            <person name="Alvarado L."/>
            <person name="Arachchi H.M."/>
            <person name="Berlin A.M."/>
            <person name="Chapman S.B."/>
            <person name="Gainer-Dewar J."/>
            <person name="Goldberg J."/>
            <person name="Griggs A."/>
            <person name="Gujja S."/>
            <person name="Hansen M."/>
            <person name="Howarth C."/>
            <person name="Imamovic A."/>
            <person name="Ireland A."/>
            <person name="Larimer J."/>
            <person name="McCowan C."/>
            <person name="Murphy C."/>
            <person name="Pearson M."/>
            <person name="Poon T.W."/>
            <person name="Priest M."/>
            <person name="Roberts A."/>
            <person name="Saif S."/>
            <person name="Shea T."/>
            <person name="Sisk P."/>
            <person name="Sykes S."/>
            <person name="Wortman J."/>
            <person name="Nusbaum C."/>
            <person name="Birren B."/>
        </authorList>
    </citation>
    <scope>NUCLEOTIDE SEQUENCE [LARGE SCALE GENOMIC DNA]</scope>
    <source>
        <strain evidence="2 3">G22</strain>
    </source>
</reference>
<evidence type="ECO:0000313" key="2">
    <source>
        <dbReference type="EMBL" id="EOS54667.1"/>
    </source>
</evidence>
<feature type="region of interest" description="Disordered" evidence="1">
    <location>
        <begin position="160"/>
        <end position="198"/>
    </location>
</feature>
<dbReference type="Proteomes" id="UP000019598">
    <property type="component" value="Unassembled WGS sequence"/>
</dbReference>
<dbReference type="PATRIC" id="fig|1235795.3.peg.3413"/>
<proteinExistence type="predicted"/>
<organism evidence="2 3">
    <name type="scientific">Paenibacillus barengoltzii G22</name>
    <dbReference type="NCBI Taxonomy" id="1235795"/>
    <lineage>
        <taxon>Bacteria</taxon>
        <taxon>Bacillati</taxon>
        <taxon>Bacillota</taxon>
        <taxon>Bacilli</taxon>
        <taxon>Bacillales</taxon>
        <taxon>Paenibacillaceae</taxon>
        <taxon>Paenibacillus</taxon>
    </lineage>
</organism>
<dbReference type="HOGENOM" id="CLU_1203867_0_0_9"/>
<feature type="region of interest" description="Disordered" evidence="1">
    <location>
        <begin position="46"/>
        <end position="82"/>
    </location>
</feature>
<feature type="compositionally biased region" description="Gly residues" evidence="1">
    <location>
        <begin position="166"/>
        <end position="179"/>
    </location>
</feature>
<dbReference type="EMBL" id="ASSZ01000029">
    <property type="protein sequence ID" value="EOS54667.1"/>
    <property type="molecule type" value="Genomic_DNA"/>
</dbReference>
<feature type="compositionally biased region" description="Basic residues" evidence="1">
    <location>
        <begin position="48"/>
        <end position="65"/>
    </location>
</feature>
<dbReference type="AlphaFoldDB" id="R9LFZ0"/>
<comment type="caution">
    <text evidence="2">The sequence shown here is derived from an EMBL/GenBank/DDBJ whole genome shotgun (WGS) entry which is preliminary data.</text>
</comment>
<protein>
    <submittedName>
        <fullName evidence="2">Uncharacterized protein</fullName>
    </submittedName>
</protein>
<sequence length="234" mass="25095">MASSANIRKRAKQLKGQPVRVELHDGRSYIGWIAGLDANGLLLSLPPRGKKKMKKKKAARSKKARSSAIQQPLDSGFPRDPRFAQGIRPDVGWGLGGVPMGYSPGPGPGGNWGRPRELGYYGNLNGGWGRPQGYYGFSGMPGRPGPRPYGYGFAGGPGRPRRPGLFGFGGSSGSEGSGGTQEQNTESSSSERPRRPGIFGMVQKVQKYMPLMKMGYNAIKSIIPLFNGIKALMV</sequence>
<accession>R9LFZ0</accession>
<dbReference type="GeneID" id="43346383"/>
<dbReference type="OrthoDB" id="2663237at2"/>
<dbReference type="CDD" id="cd00600">
    <property type="entry name" value="Sm_like"/>
    <property type="match status" value="1"/>
</dbReference>
<evidence type="ECO:0000256" key="1">
    <source>
        <dbReference type="SAM" id="MobiDB-lite"/>
    </source>
</evidence>
<evidence type="ECO:0000313" key="3">
    <source>
        <dbReference type="Proteomes" id="UP000019598"/>
    </source>
</evidence>